<dbReference type="SUPFAM" id="SSF53474">
    <property type="entry name" value="alpha/beta-Hydrolases"/>
    <property type="match status" value="1"/>
</dbReference>
<dbReference type="Gene3D" id="3.40.50.1820">
    <property type="entry name" value="alpha/beta hydrolase"/>
    <property type="match status" value="1"/>
</dbReference>
<dbReference type="PANTHER" id="PTHR43433">
    <property type="entry name" value="HYDROLASE, ALPHA/BETA FOLD FAMILY PROTEIN"/>
    <property type="match status" value="1"/>
</dbReference>
<dbReference type="InterPro" id="IPR000073">
    <property type="entry name" value="AB_hydrolase_1"/>
</dbReference>
<keyword evidence="3" id="KW-1185">Reference proteome</keyword>
<dbReference type="InterPro" id="IPR050471">
    <property type="entry name" value="AB_hydrolase"/>
</dbReference>
<organism evidence="2 3">
    <name type="scientific">Cytobacillus gottheilii</name>
    <dbReference type="NCBI Taxonomy" id="859144"/>
    <lineage>
        <taxon>Bacteria</taxon>
        <taxon>Bacillati</taxon>
        <taxon>Bacillota</taxon>
        <taxon>Bacilli</taxon>
        <taxon>Bacillales</taxon>
        <taxon>Bacillaceae</taxon>
        <taxon>Cytobacillus</taxon>
    </lineage>
</organism>
<evidence type="ECO:0000259" key="1">
    <source>
        <dbReference type="Pfam" id="PF00561"/>
    </source>
</evidence>
<dbReference type="GO" id="GO:0016787">
    <property type="term" value="F:hydrolase activity"/>
    <property type="evidence" value="ECO:0007669"/>
    <property type="project" value="UniProtKB-KW"/>
</dbReference>
<keyword evidence="2" id="KW-0378">Hydrolase</keyword>
<gene>
    <name evidence="2" type="ORF">J1899_04545</name>
</gene>
<dbReference type="Pfam" id="PF00561">
    <property type="entry name" value="Abhydrolase_1"/>
    <property type="match status" value="1"/>
</dbReference>
<evidence type="ECO:0000313" key="2">
    <source>
        <dbReference type="EMBL" id="QVY62377.1"/>
    </source>
</evidence>
<accession>A0ABX8FED4</accession>
<dbReference type="PANTHER" id="PTHR43433:SF1">
    <property type="entry name" value="BLL5160 PROTEIN"/>
    <property type="match status" value="1"/>
</dbReference>
<dbReference type="EMBL" id="CP071709">
    <property type="protein sequence ID" value="QVY62377.1"/>
    <property type="molecule type" value="Genomic_DNA"/>
</dbReference>
<feature type="domain" description="AB hydrolase-1" evidence="1">
    <location>
        <begin position="25"/>
        <end position="265"/>
    </location>
</feature>
<evidence type="ECO:0000313" key="3">
    <source>
        <dbReference type="Proteomes" id="UP000679247"/>
    </source>
</evidence>
<reference evidence="2 3" key="1">
    <citation type="submission" date="2021-03" db="EMBL/GenBank/DDBJ databases">
        <title>The first data on the complete genome of the tetrodotoxin-producing bacterium.</title>
        <authorList>
            <person name="Melnikova D.I."/>
            <person name="Nijland R."/>
            <person name="Magarlamov T.Y."/>
        </authorList>
    </citation>
    <scope>NUCLEOTIDE SEQUENCE [LARGE SCALE GENOMIC DNA]</scope>
    <source>
        <strain evidence="2 3">1839</strain>
    </source>
</reference>
<dbReference type="InterPro" id="IPR029058">
    <property type="entry name" value="AB_hydrolase_fold"/>
</dbReference>
<protein>
    <submittedName>
        <fullName evidence="2">Alpha/beta hydrolase</fullName>
    </submittedName>
</protein>
<name>A0ABX8FED4_9BACI</name>
<dbReference type="RefSeq" id="WP_214477866.1">
    <property type="nucleotide sequence ID" value="NZ_CP071709.1"/>
</dbReference>
<dbReference type="PRINTS" id="PR00111">
    <property type="entry name" value="ABHYDROLASE"/>
</dbReference>
<proteinExistence type="predicted"/>
<sequence length="286" mass="32347">MERVVETVSINGRQLEYSILGEGEPILVMHGGHSNCYEEFGYKSLLDNGFSIITPSRPGYGRTVKEIGENLASACEYYLDLLNQLGIDKLHVIGISAGGPSAIYFAAHYPQHVKTLILQSAVTKEWLTPEDLTYKLAHVIFHPRIEKTTWTLLSRINQLFPAFIFKQMFSSFSSLSYREAKKRIGTNDIEEVRKMNNRQRSGHGFLIDLKQVNELPGNELEKVLCPTLILHSAFDGSVPLEHAYYAAEKISDAKIYVLDSWGHLIWLGKSASDMNEALMEFLNNNY</sequence>
<dbReference type="Proteomes" id="UP000679247">
    <property type="component" value="Chromosome"/>
</dbReference>